<dbReference type="Proteomes" id="UP000017836">
    <property type="component" value="Unassembled WGS sequence"/>
</dbReference>
<dbReference type="HOGENOM" id="CLU_1782208_0_0_1"/>
<organism evidence="1 2">
    <name type="scientific">Amborella trichopoda</name>
    <dbReference type="NCBI Taxonomy" id="13333"/>
    <lineage>
        <taxon>Eukaryota</taxon>
        <taxon>Viridiplantae</taxon>
        <taxon>Streptophyta</taxon>
        <taxon>Embryophyta</taxon>
        <taxon>Tracheophyta</taxon>
        <taxon>Spermatophyta</taxon>
        <taxon>Magnoliopsida</taxon>
        <taxon>Amborellales</taxon>
        <taxon>Amborellaceae</taxon>
        <taxon>Amborella</taxon>
    </lineage>
</organism>
<gene>
    <name evidence="1" type="ORF">AMTR_s01142p00007160</name>
</gene>
<evidence type="ECO:0000313" key="1">
    <source>
        <dbReference type="EMBL" id="ERM97529.1"/>
    </source>
</evidence>
<keyword evidence="2" id="KW-1185">Reference proteome</keyword>
<dbReference type="AlphaFoldDB" id="W1NS01"/>
<sequence>ISKGLIKIMLYWVRVWGKRGHPVVESELLVPVNRAFDPMKMQGVNSDVMKEILINNHVIKTWLESGLKAWLITTSMVPIENVFSNITNQRVDMVLVKDTESLSERYRAFDLQKLGDHGESLVRIERKMAEMAFQKLGDHGEGLAIR</sequence>
<reference evidence="2" key="1">
    <citation type="journal article" date="2013" name="Science">
        <title>The Amborella genome and the evolution of flowering plants.</title>
        <authorList>
            <consortium name="Amborella Genome Project"/>
        </authorList>
    </citation>
    <scope>NUCLEOTIDE SEQUENCE [LARGE SCALE GENOMIC DNA]</scope>
</reference>
<evidence type="ECO:0000313" key="2">
    <source>
        <dbReference type="Proteomes" id="UP000017836"/>
    </source>
</evidence>
<name>W1NS01_AMBTC</name>
<accession>W1NS01</accession>
<dbReference type="Gramene" id="ERM97529">
    <property type="protein sequence ID" value="ERM97529"/>
    <property type="gene ID" value="AMTR_s01142p00007160"/>
</dbReference>
<feature type="non-terminal residue" evidence="1">
    <location>
        <position position="1"/>
    </location>
</feature>
<dbReference type="EMBL" id="KI396221">
    <property type="protein sequence ID" value="ERM97529.1"/>
    <property type="molecule type" value="Genomic_DNA"/>
</dbReference>
<proteinExistence type="predicted"/>
<protein>
    <submittedName>
        <fullName evidence="1">Uncharacterized protein</fullName>
    </submittedName>
</protein>